<dbReference type="AlphaFoldDB" id="A0A1Y6EBZ2"/>
<reference evidence="3" key="1">
    <citation type="submission" date="2017-04" db="EMBL/GenBank/DDBJ databases">
        <authorList>
            <person name="Varghese N."/>
            <person name="Submissions S."/>
        </authorList>
    </citation>
    <scope>NUCLEOTIDE SEQUENCE [LARGE SCALE GENOMIC DNA]</scope>
</reference>
<dbReference type="RefSeq" id="WP_086436317.1">
    <property type="nucleotide sequence ID" value="NZ_FXWG01000001.1"/>
</dbReference>
<dbReference type="Proteomes" id="UP000194420">
    <property type="component" value="Unassembled WGS sequence"/>
</dbReference>
<evidence type="ECO:0000313" key="2">
    <source>
        <dbReference type="EMBL" id="SMQ60026.1"/>
    </source>
</evidence>
<keyword evidence="2" id="KW-0418">Kinase</keyword>
<dbReference type="EMBL" id="FXWG01000001">
    <property type="protein sequence ID" value="SMQ60026.1"/>
    <property type="molecule type" value="Genomic_DNA"/>
</dbReference>
<dbReference type="InterPro" id="IPR001206">
    <property type="entry name" value="Diacylglycerol_kinase_cat_dom"/>
</dbReference>
<dbReference type="Gene3D" id="3.40.50.10330">
    <property type="entry name" value="Probable inorganic polyphosphate/atp-NAD kinase, domain 1"/>
    <property type="match status" value="1"/>
</dbReference>
<dbReference type="Pfam" id="PF00781">
    <property type="entry name" value="DAGK_cat"/>
    <property type="match status" value="1"/>
</dbReference>
<evidence type="ECO:0000313" key="3">
    <source>
        <dbReference type="Proteomes" id="UP000194420"/>
    </source>
</evidence>
<keyword evidence="3" id="KW-1185">Reference proteome</keyword>
<protein>
    <submittedName>
        <fullName evidence="2">Diacylglycerol kinase catalytic domain-containing protein</fullName>
    </submittedName>
</protein>
<sequence length="287" mass="30857">MIEYECPWLIVNSASGSYSEKAVADVRAALCSGSSLDVKTLDCSSVDLPGAKELDQAGVRRLVVFSGDGTMSNYLGRLEKEGWEGAALPLPGGTKNLLCTDMHGTSSAADLAAMYARGELSETTRDCMRCGSLTALAEILAGPGARWADVREEMRDHEIGAALKDGIDIAEEAAQGVLVQLVDPPTEKGYPGLHFSLQEGAIEARGYPLETVRDWIGQGWAMATRDFREGPFDELGKMQIARCEVIGGDGSAKGMDLMVDGERETAGHRVEIGREVFGLAFLHRDER</sequence>
<dbReference type="InterPro" id="IPR016064">
    <property type="entry name" value="NAD/diacylglycerol_kinase_sf"/>
</dbReference>
<name>A0A1Y6EBZ2_9SPHN</name>
<dbReference type="OrthoDB" id="7199213at2"/>
<accession>A0A1Y6EBZ2</accession>
<gene>
    <name evidence="2" type="ORF">SAMN06297468_0362</name>
</gene>
<keyword evidence="2" id="KW-0808">Transferase</keyword>
<evidence type="ECO:0000259" key="1">
    <source>
        <dbReference type="Pfam" id="PF00781"/>
    </source>
</evidence>
<dbReference type="InterPro" id="IPR017438">
    <property type="entry name" value="ATP-NAD_kinase_N"/>
</dbReference>
<dbReference type="SUPFAM" id="SSF111331">
    <property type="entry name" value="NAD kinase/diacylglycerol kinase-like"/>
    <property type="match status" value="1"/>
</dbReference>
<feature type="domain" description="DAGKc" evidence="1">
    <location>
        <begin position="8"/>
        <end position="119"/>
    </location>
</feature>
<proteinExistence type="predicted"/>
<dbReference type="GO" id="GO:0016301">
    <property type="term" value="F:kinase activity"/>
    <property type="evidence" value="ECO:0007669"/>
    <property type="project" value="UniProtKB-KW"/>
</dbReference>
<organism evidence="2 3">
    <name type="scientific">Altererythrobacter xiamenensis</name>
    <dbReference type="NCBI Taxonomy" id="1316679"/>
    <lineage>
        <taxon>Bacteria</taxon>
        <taxon>Pseudomonadati</taxon>
        <taxon>Pseudomonadota</taxon>
        <taxon>Alphaproteobacteria</taxon>
        <taxon>Sphingomonadales</taxon>
        <taxon>Erythrobacteraceae</taxon>
        <taxon>Altererythrobacter</taxon>
    </lineage>
</organism>